<dbReference type="PANTHER" id="PTHR43867">
    <property type="entry name" value="CELLULOSE SYNTHASE CATALYTIC SUBUNIT A [UDP-FORMING]"/>
    <property type="match status" value="1"/>
</dbReference>
<evidence type="ECO:0000313" key="8">
    <source>
        <dbReference type="EMBL" id="NYE96510.1"/>
    </source>
</evidence>
<sequence length="450" mass="49931">MSIFWAVTNGLATFVMAFSAAYFFLTVGMGLIQLRTDRTTLEFQSHLEYGRPFVAAGKELETDYTVFFIVACLNEEAVIGPTVTGLLNPAGEQRIVVIDDASDDATGEIAVTAGQGQVALLRRELPSARQGKGAALNAGFGTIVHQVREQRLDPTKVIVCVMDADGQLSEGALAEVLPLFDDAEVGGVQLAVRIRNRSTNFLLRFQDYQFWSQSALTQLGRVRTNSVSLGGNGQFARLSALLQVGERPWSGSLTEDLDLTVSLATMGWKTSSTPRAAVDQQGVEKFPALLKQRTRWYQGHMLTAKRIPEILRSARMGHAAAIEMMLYILVPWIFDLPWSILYHLVLIELALALFQVDFFQWGPASLVVYPVFGYFLGFWPALVTAVIAHRRDHTMTAWGALKMGHAFVITNYLSYACVWRALVRILRKEHGWTKTARTSEPSKALREAKL</sequence>
<comment type="caution">
    <text evidence="8">The sequence shown here is derived from an EMBL/GenBank/DDBJ whole genome shotgun (WGS) entry which is preliminary data.</text>
</comment>
<dbReference type="Proteomes" id="UP000521748">
    <property type="component" value="Unassembled WGS sequence"/>
</dbReference>
<feature type="transmembrane region" description="Helical" evidence="7">
    <location>
        <begin position="12"/>
        <end position="32"/>
    </location>
</feature>
<proteinExistence type="predicted"/>
<evidence type="ECO:0000256" key="1">
    <source>
        <dbReference type="ARBA" id="ARBA00004141"/>
    </source>
</evidence>
<keyword evidence="5 7" id="KW-1133">Transmembrane helix</keyword>
<dbReference type="Gene3D" id="3.90.550.10">
    <property type="entry name" value="Spore Coat Polysaccharide Biosynthesis Protein SpsA, Chain A"/>
    <property type="match status" value="1"/>
</dbReference>
<protein>
    <submittedName>
        <fullName evidence="8">Cellulose synthase/poly-beta-1,6-N-acetylglucosamine synthase-like glycosyltransferase</fullName>
    </submittedName>
</protein>
<evidence type="ECO:0000256" key="4">
    <source>
        <dbReference type="ARBA" id="ARBA00022692"/>
    </source>
</evidence>
<accession>A0A7Y9LVX7</accession>
<keyword evidence="6 7" id="KW-0472">Membrane</keyword>
<evidence type="ECO:0000256" key="6">
    <source>
        <dbReference type="ARBA" id="ARBA00023136"/>
    </source>
</evidence>
<evidence type="ECO:0000256" key="3">
    <source>
        <dbReference type="ARBA" id="ARBA00022679"/>
    </source>
</evidence>
<evidence type="ECO:0000256" key="2">
    <source>
        <dbReference type="ARBA" id="ARBA00022676"/>
    </source>
</evidence>
<comment type="subcellular location">
    <subcellularLocation>
        <location evidence="1">Membrane</location>
        <topology evidence="1">Multi-pass membrane protein</topology>
    </subcellularLocation>
</comment>
<evidence type="ECO:0000256" key="5">
    <source>
        <dbReference type="ARBA" id="ARBA00022989"/>
    </source>
</evidence>
<evidence type="ECO:0000256" key="7">
    <source>
        <dbReference type="SAM" id="Phobius"/>
    </source>
</evidence>
<keyword evidence="3 8" id="KW-0808">Transferase</keyword>
<dbReference type="Pfam" id="PF13641">
    <property type="entry name" value="Glyco_tranf_2_3"/>
    <property type="match status" value="1"/>
</dbReference>
<dbReference type="RefSeq" id="WP_179390159.1">
    <property type="nucleotide sequence ID" value="NZ_JACBYQ010000002.1"/>
</dbReference>
<keyword evidence="2" id="KW-0328">Glycosyltransferase</keyword>
<evidence type="ECO:0000313" key="9">
    <source>
        <dbReference type="Proteomes" id="UP000521748"/>
    </source>
</evidence>
<dbReference type="AlphaFoldDB" id="A0A7Y9LVX7"/>
<dbReference type="EMBL" id="JACBYQ010000002">
    <property type="protein sequence ID" value="NYE96510.1"/>
    <property type="molecule type" value="Genomic_DNA"/>
</dbReference>
<name>A0A7Y9LVX7_9MICC</name>
<reference evidence="8 9" key="1">
    <citation type="submission" date="2020-07" db="EMBL/GenBank/DDBJ databases">
        <title>Sequencing the genomes of 1000 actinobacteria strains.</title>
        <authorList>
            <person name="Klenk H.-P."/>
        </authorList>
    </citation>
    <scope>NUCLEOTIDE SEQUENCE [LARGE SCALE GENOMIC DNA]</scope>
    <source>
        <strain evidence="8 9">DSM 102047</strain>
    </source>
</reference>
<keyword evidence="4 7" id="KW-0812">Transmembrane</keyword>
<dbReference type="PANTHER" id="PTHR43867:SF2">
    <property type="entry name" value="CELLULOSE SYNTHASE CATALYTIC SUBUNIT A [UDP-FORMING]"/>
    <property type="match status" value="1"/>
</dbReference>
<organism evidence="8 9">
    <name type="scientific">Psychromicrobium silvestre</name>
    <dbReference type="NCBI Taxonomy" id="1645614"/>
    <lineage>
        <taxon>Bacteria</taxon>
        <taxon>Bacillati</taxon>
        <taxon>Actinomycetota</taxon>
        <taxon>Actinomycetes</taxon>
        <taxon>Micrococcales</taxon>
        <taxon>Micrococcaceae</taxon>
        <taxon>Psychromicrobium</taxon>
    </lineage>
</organism>
<gene>
    <name evidence="8" type="ORF">FHU41_002760</name>
</gene>
<dbReference type="GO" id="GO:0016757">
    <property type="term" value="F:glycosyltransferase activity"/>
    <property type="evidence" value="ECO:0007669"/>
    <property type="project" value="UniProtKB-KW"/>
</dbReference>
<dbReference type="GO" id="GO:0016020">
    <property type="term" value="C:membrane"/>
    <property type="evidence" value="ECO:0007669"/>
    <property type="project" value="UniProtKB-SubCell"/>
</dbReference>
<feature type="transmembrane region" description="Helical" evidence="7">
    <location>
        <begin position="366"/>
        <end position="388"/>
    </location>
</feature>
<dbReference type="InterPro" id="IPR050321">
    <property type="entry name" value="Glycosyltr_2/OpgH_subfam"/>
</dbReference>
<keyword evidence="9" id="KW-1185">Reference proteome</keyword>
<dbReference type="SUPFAM" id="SSF53448">
    <property type="entry name" value="Nucleotide-diphospho-sugar transferases"/>
    <property type="match status" value="1"/>
</dbReference>
<dbReference type="InterPro" id="IPR029044">
    <property type="entry name" value="Nucleotide-diphossugar_trans"/>
</dbReference>